<feature type="transmembrane region" description="Helical" evidence="5">
    <location>
        <begin position="12"/>
        <end position="34"/>
    </location>
</feature>
<evidence type="ECO:0000256" key="5">
    <source>
        <dbReference type="SAM" id="Phobius"/>
    </source>
</evidence>
<reference evidence="6" key="1">
    <citation type="submission" date="2020-02" db="EMBL/GenBank/DDBJ databases">
        <authorList>
            <person name="Meier V. D."/>
        </authorList>
    </citation>
    <scope>NUCLEOTIDE SEQUENCE</scope>
    <source>
        <strain evidence="6">AVDCRST_MAG03</strain>
    </source>
</reference>
<dbReference type="InterPro" id="IPR007318">
    <property type="entry name" value="Phopholipid_MeTrfase"/>
</dbReference>
<keyword evidence="3 5" id="KW-1133">Transmembrane helix</keyword>
<comment type="subcellular location">
    <subcellularLocation>
        <location evidence="1">Endomembrane system</location>
        <topology evidence="1">Multi-pass membrane protein</topology>
    </subcellularLocation>
</comment>
<keyword evidence="2 5" id="KW-0812">Transmembrane</keyword>
<dbReference type="EMBL" id="CADCUT010000104">
    <property type="protein sequence ID" value="CAA9407106.1"/>
    <property type="molecule type" value="Genomic_DNA"/>
</dbReference>
<dbReference type="Pfam" id="PF04191">
    <property type="entry name" value="PEMT"/>
    <property type="match status" value="1"/>
</dbReference>
<protein>
    <recommendedName>
        <fullName evidence="7">Isoprenylcysteine carboxylmethyltransferase family protein</fullName>
    </recommendedName>
</protein>
<evidence type="ECO:0008006" key="7">
    <source>
        <dbReference type="Google" id="ProtNLM"/>
    </source>
</evidence>
<evidence type="ECO:0000256" key="3">
    <source>
        <dbReference type="ARBA" id="ARBA00022989"/>
    </source>
</evidence>
<gene>
    <name evidence="6" type="ORF">AVDCRST_MAG03-1596</name>
</gene>
<dbReference type="AlphaFoldDB" id="A0A6J4P604"/>
<feature type="transmembrane region" description="Helical" evidence="5">
    <location>
        <begin position="96"/>
        <end position="119"/>
    </location>
</feature>
<proteinExistence type="predicted"/>
<accession>A0A6J4P604</accession>
<evidence type="ECO:0000313" key="6">
    <source>
        <dbReference type="EMBL" id="CAA9407106.1"/>
    </source>
</evidence>
<organism evidence="6">
    <name type="scientific">uncultured Rubrobacteraceae bacterium</name>
    <dbReference type="NCBI Taxonomy" id="349277"/>
    <lineage>
        <taxon>Bacteria</taxon>
        <taxon>Bacillati</taxon>
        <taxon>Actinomycetota</taxon>
        <taxon>Rubrobacteria</taxon>
        <taxon>Rubrobacterales</taxon>
        <taxon>Rubrobacteraceae</taxon>
        <taxon>environmental samples</taxon>
    </lineage>
</organism>
<evidence type="ECO:0000256" key="4">
    <source>
        <dbReference type="ARBA" id="ARBA00023136"/>
    </source>
</evidence>
<name>A0A6J4P604_9ACTN</name>
<dbReference type="Gene3D" id="1.20.120.1630">
    <property type="match status" value="1"/>
</dbReference>
<feature type="transmembrane region" description="Helical" evidence="5">
    <location>
        <begin position="46"/>
        <end position="66"/>
    </location>
</feature>
<evidence type="ECO:0000256" key="1">
    <source>
        <dbReference type="ARBA" id="ARBA00004127"/>
    </source>
</evidence>
<sequence length="157" mass="17421">MADEDRDNPGGIAVPPPFIYLGALLVGLALHAIYPRRFLPARFARPVGWTLVGGGVLLSLSFGRAMRRAGTPFRLDQPAEKLVTDGPFRLSRNPGYLSFAMIQGGVACLANALWAAALLPPTLAVIRRRVIEKEEGYLEREFGGEYLRYKARVRRWL</sequence>
<evidence type="ECO:0000256" key="2">
    <source>
        <dbReference type="ARBA" id="ARBA00022692"/>
    </source>
</evidence>
<dbReference type="GO" id="GO:0012505">
    <property type="term" value="C:endomembrane system"/>
    <property type="evidence" value="ECO:0007669"/>
    <property type="project" value="UniProtKB-SubCell"/>
</dbReference>
<keyword evidence="4 5" id="KW-0472">Membrane</keyword>